<evidence type="ECO:0000256" key="5">
    <source>
        <dbReference type="SAM" id="MobiDB-lite"/>
    </source>
</evidence>
<feature type="domain" description="CW-type" evidence="7">
    <location>
        <begin position="184"/>
        <end position="265"/>
    </location>
</feature>
<accession>A0A8S1WHQ9</accession>
<sequence>MSQGKNNNQPFTFGNNAPEFDQQFLFQSNQNLMRMLGPEMQQYLLRQLLNPSLYQCINQNQQLKDCFQASNLLNFSALMNGIEMLTYLPNPGQSQPQLNLSSNRQEDNSGRKTKNNAVNPITITVDDDEPPQTTKKCYNVQCTNVGDKKIKSKRHDILFFCDKCSKLFNKGKYCDFCEQVYGSYDDEARWVQCDQCQKWNHIACEQKYRNQNIENEPETTPYHCLSCSKNVKKTKPLKKSDEFPPPKQIPIPEQEECKNKEKNITFVATKDNKIQYTYRLNLFDDEIKLDLDLLRNSIKRTKKVQLASPPHVLQQNVMSSQQQSQQMQQQQETQEQSQLSSRSLRRRINQRMNYRDLVGEY</sequence>
<dbReference type="SMART" id="SM00249">
    <property type="entry name" value="PHD"/>
    <property type="match status" value="1"/>
</dbReference>
<gene>
    <name evidence="8" type="ORF">POCTA_138.1.T0950228</name>
</gene>
<feature type="compositionally biased region" description="Polar residues" evidence="5">
    <location>
        <begin position="93"/>
        <end position="103"/>
    </location>
</feature>
<evidence type="ECO:0000313" key="9">
    <source>
        <dbReference type="Proteomes" id="UP000683925"/>
    </source>
</evidence>
<name>A0A8S1WHQ9_PAROT</name>
<dbReference type="OMA" id="EQEDCKN"/>
<reference evidence="8" key="1">
    <citation type="submission" date="2021-01" db="EMBL/GenBank/DDBJ databases">
        <authorList>
            <consortium name="Genoscope - CEA"/>
            <person name="William W."/>
        </authorList>
    </citation>
    <scope>NUCLEOTIDE SEQUENCE</scope>
</reference>
<comment type="caution">
    <text evidence="8">The sequence shown here is derived from an EMBL/GenBank/DDBJ whole genome shotgun (WGS) entry which is preliminary data.</text>
</comment>
<keyword evidence="2 4" id="KW-0863">Zinc-finger</keyword>
<dbReference type="PROSITE" id="PS50016">
    <property type="entry name" value="ZF_PHD_2"/>
    <property type="match status" value="1"/>
</dbReference>
<evidence type="ECO:0000259" key="6">
    <source>
        <dbReference type="PROSITE" id="PS50016"/>
    </source>
</evidence>
<organism evidence="8 9">
    <name type="scientific">Paramecium octaurelia</name>
    <dbReference type="NCBI Taxonomy" id="43137"/>
    <lineage>
        <taxon>Eukaryota</taxon>
        <taxon>Sar</taxon>
        <taxon>Alveolata</taxon>
        <taxon>Ciliophora</taxon>
        <taxon>Intramacronucleata</taxon>
        <taxon>Oligohymenophorea</taxon>
        <taxon>Peniculida</taxon>
        <taxon>Parameciidae</taxon>
        <taxon>Paramecium</taxon>
    </lineage>
</organism>
<feature type="compositionally biased region" description="Low complexity" evidence="5">
    <location>
        <begin position="316"/>
        <end position="342"/>
    </location>
</feature>
<keyword evidence="3" id="KW-0862">Zinc</keyword>
<proteinExistence type="predicted"/>
<feature type="region of interest" description="Disordered" evidence="5">
    <location>
        <begin position="316"/>
        <end position="346"/>
    </location>
</feature>
<keyword evidence="9" id="KW-1185">Reference proteome</keyword>
<dbReference type="PROSITE" id="PS51050">
    <property type="entry name" value="ZF_CW"/>
    <property type="match status" value="1"/>
</dbReference>
<dbReference type="InterPro" id="IPR011124">
    <property type="entry name" value="Znf_CW"/>
</dbReference>
<keyword evidence="1" id="KW-0479">Metal-binding</keyword>
<dbReference type="GO" id="GO:0008270">
    <property type="term" value="F:zinc ion binding"/>
    <property type="evidence" value="ECO:0007669"/>
    <property type="project" value="UniProtKB-KW"/>
</dbReference>
<dbReference type="PANTHER" id="PTHR34451:SF7">
    <property type="entry name" value="PHD FINGER FAMILY PROTEIN"/>
    <property type="match status" value="1"/>
</dbReference>
<feature type="domain" description="PHD-type" evidence="6">
    <location>
        <begin position="171"/>
        <end position="230"/>
    </location>
</feature>
<evidence type="ECO:0000256" key="1">
    <source>
        <dbReference type="ARBA" id="ARBA00022723"/>
    </source>
</evidence>
<dbReference type="PANTHER" id="PTHR34451">
    <property type="entry name" value="PHD FINGER FAMILY PROTEIN"/>
    <property type="match status" value="1"/>
</dbReference>
<evidence type="ECO:0000256" key="2">
    <source>
        <dbReference type="ARBA" id="ARBA00022771"/>
    </source>
</evidence>
<evidence type="ECO:0000256" key="4">
    <source>
        <dbReference type="PROSITE-ProRule" id="PRU00146"/>
    </source>
</evidence>
<dbReference type="EMBL" id="CAJJDP010000094">
    <property type="protein sequence ID" value="CAD8189774.1"/>
    <property type="molecule type" value="Genomic_DNA"/>
</dbReference>
<dbReference type="Proteomes" id="UP000683925">
    <property type="component" value="Unassembled WGS sequence"/>
</dbReference>
<evidence type="ECO:0000313" key="8">
    <source>
        <dbReference type="EMBL" id="CAD8189774.1"/>
    </source>
</evidence>
<protein>
    <recommendedName>
        <fullName evidence="10">PHD-type domain-containing protein</fullName>
    </recommendedName>
</protein>
<feature type="region of interest" description="Disordered" evidence="5">
    <location>
        <begin position="93"/>
        <end position="117"/>
    </location>
</feature>
<evidence type="ECO:0000256" key="3">
    <source>
        <dbReference type="ARBA" id="ARBA00022833"/>
    </source>
</evidence>
<evidence type="ECO:0008006" key="10">
    <source>
        <dbReference type="Google" id="ProtNLM"/>
    </source>
</evidence>
<dbReference type="AlphaFoldDB" id="A0A8S1WHQ9"/>
<dbReference type="InterPro" id="IPR019787">
    <property type="entry name" value="Znf_PHD-finger"/>
</dbReference>
<dbReference type="InterPro" id="IPR001965">
    <property type="entry name" value="Znf_PHD"/>
</dbReference>
<evidence type="ECO:0000259" key="7">
    <source>
        <dbReference type="PROSITE" id="PS51050"/>
    </source>
</evidence>
<dbReference type="OrthoDB" id="10345602at2759"/>